<dbReference type="PROSITE" id="PS50059">
    <property type="entry name" value="FKBP_PPIASE"/>
    <property type="match status" value="1"/>
</dbReference>
<feature type="domain" description="PPIase FKBP-type" evidence="8">
    <location>
        <begin position="285"/>
        <end position="371"/>
    </location>
</feature>
<gene>
    <name evidence="9" type="ORF">CPB84DRAFT_1781426</name>
</gene>
<feature type="region of interest" description="Disordered" evidence="7">
    <location>
        <begin position="147"/>
        <end position="261"/>
    </location>
</feature>
<dbReference type="GO" id="GO:0003755">
    <property type="term" value="F:peptidyl-prolyl cis-trans isomerase activity"/>
    <property type="evidence" value="ECO:0007669"/>
    <property type="project" value="UniProtKB-KW"/>
</dbReference>
<dbReference type="PANTHER" id="PTHR43811:SF19">
    <property type="entry name" value="39 KDA FK506-BINDING NUCLEAR PROTEIN"/>
    <property type="match status" value="1"/>
</dbReference>
<dbReference type="AlphaFoldDB" id="A0A9P5NJ25"/>
<dbReference type="EMBL" id="JADNYJ010000057">
    <property type="protein sequence ID" value="KAF8897051.1"/>
    <property type="molecule type" value="Genomic_DNA"/>
</dbReference>
<comment type="similarity">
    <text evidence="2">Belongs to the FKBP-type PPIase family. FKBP3/4 subfamily.</text>
</comment>
<accession>A0A9P5NJ25</accession>
<dbReference type="Proteomes" id="UP000724874">
    <property type="component" value="Unassembled WGS sequence"/>
</dbReference>
<evidence type="ECO:0000256" key="5">
    <source>
        <dbReference type="PIRNR" id="PIRNR001473"/>
    </source>
</evidence>
<dbReference type="EC" id="5.2.1.8" evidence="5"/>
<name>A0A9P5NJ25_GYMJU</name>
<feature type="compositionally biased region" description="Basic and acidic residues" evidence="7">
    <location>
        <begin position="172"/>
        <end position="190"/>
    </location>
</feature>
<dbReference type="GO" id="GO:0000785">
    <property type="term" value="C:chromatin"/>
    <property type="evidence" value="ECO:0007669"/>
    <property type="project" value="TreeGrafter"/>
</dbReference>
<dbReference type="Pfam" id="PF17800">
    <property type="entry name" value="NPL"/>
    <property type="match status" value="1"/>
</dbReference>
<keyword evidence="10" id="KW-1185">Reference proteome</keyword>
<dbReference type="PANTHER" id="PTHR43811">
    <property type="entry name" value="FKBP-TYPE PEPTIDYL-PROLYL CIS-TRANS ISOMERASE FKPA"/>
    <property type="match status" value="1"/>
</dbReference>
<dbReference type="OrthoDB" id="77911at2759"/>
<reference evidence="9" key="1">
    <citation type="submission" date="2020-11" db="EMBL/GenBank/DDBJ databases">
        <authorList>
            <consortium name="DOE Joint Genome Institute"/>
            <person name="Ahrendt S."/>
            <person name="Riley R."/>
            <person name="Andreopoulos W."/>
            <person name="LaButti K."/>
            <person name="Pangilinan J."/>
            <person name="Ruiz-duenas F.J."/>
            <person name="Barrasa J.M."/>
            <person name="Sanchez-Garcia M."/>
            <person name="Camarero S."/>
            <person name="Miyauchi S."/>
            <person name="Serrano A."/>
            <person name="Linde D."/>
            <person name="Babiker R."/>
            <person name="Drula E."/>
            <person name="Ayuso-Fernandez I."/>
            <person name="Pacheco R."/>
            <person name="Padilla G."/>
            <person name="Ferreira P."/>
            <person name="Barriuso J."/>
            <person name="Kellner H."/>
            <person name="Castanera R."/>
            <person name="Alfaro M."/>
            <person name="Ramirez L."/>
            <person name="Pisabarro A.G."/>
            <person name="Kuo A."/>
            <person name="Tritt A."/>
            <person name="Lipzen A."/>
            <person name="He G."/>
            <person name="Yan M."/>
            <person name="Ng V."/>
            <person name="Cullen D."/>
            <person name="Martin F."/>
            <person name="Rosso M.-N."/>
            <person name="Henrissat B."/>
            <person name="Hibbett D."/>
            <person name="Martinez A.T."/>
            <person name="Grigoriev I.V."/>
        </authorList>
    </citation>
    <scope>NUCLEOTIDE SEQUENCE</scope>
    <source>
        <strain evidence="9">AH 44721</strain>
    </source>
</reference>
<dbReference type="Gene3D" id="2.60.120.340">
    <property type="entry name" value="Nucleoplasmin core domain"/>
    <property type="match status" value="1"/>
</dbReference>
<evidence type="ECO:0000259" key="8">
    <source>
        <dbReference type="PROSITE" id="PS50059"/>
    </source>
</evidence>
<sequence length="371" mass="40242">MSIVLGLWHLTLEGGQQKTISSPAHVRITNVSLGEKIADQGRTVVKLTFEPPIKGTGSDSEDDEDENEDIPLETTVLCALTPGKIEHATIDVTLDSEAPFALSATGKNKVYLTGNYIKQMDDAEPSDSEGYSTSDDEDAYDLREVSSDVEMHPDDLDGIESNGSRFEEIEEEPAKPSKRPRESDVTREQKTGSASKKNKKLKAEGGKAVSAPSDTDATLKAEKQEKKKKDNKVEGTEKGQKDQEDQEKKEKKVGKGDKSTAKKTIAGGVVIEDVKVGTGSQAKKGNTVRMRYIGKLTNGKVFDKNTSGKPFTFHLGKGEVIKGWDEGIVGMQVGGERVLSIPANMAYGSKKQEGIPANSNLVFEVKLLEIK</sequence>
<dbReference type="InterPro" id="IPR001179">
    <property type="entry name" value="PPIase_FKBP_dom"/>
</dbReference>
<dbReference type="Gene3D" id="3.10.50.40">
    <property type="match status" value="1"/>
</dbReference>
<keyword evidence="3 5" id="KW-0697">Rotamase</keyword>
<feature type="compositionally biased region" description="Basic and acidic residues" evidence="7">
    <location>
        <begin position="217"/>
        <end position="260"/>
    </location>
</feature>
<comment type="caution">
    <text evidence="9">The sequence shown here is derived from an EMBL/GenBank/DDBJ whole genome shotgun (WGS) entry which is preliminary data.</text>
</comment>
<organism evidence="9 10">
    <name type="scientific">Gymnopilus junonius</name>
    <name type="common">Spectacular rustgill mushroom</name>
    <name type="synonym">Gymnopilus spectabilis subsp. junonius</name>
    <dbReference type="NCBI Taxonomy" id="109634"/>
    <lineage>
        <taxon>Eukaryota</taxon>
        <taxon>Fungi</taxon>
        <taxon>Dikarya</taxon>
        <taxon>Basidiomycota</taxon>
        <taxon>Agaricomycotina</taxon>
        <taxon>Agaricomycetes</taxon>
        <taxon>Agaricomycetidae</taxon>
        <taxon>Agaricales</taxon>
        <taxon>Agaricineae</taxon>
        <taxon>Hymenogastraceae</taxon>
        <taxon>Gymnopilus</taxon>
    </lineage>
</organism>
<dbReference type="InterPro" id="IPR041232">
    <property type="entry name" value="NPL"/>
</dbReference>
<evidence type="ECO:0000256" key="7">
    <source>
        <dbReference type="SAM" id="MobiDB-lite"/>
    </source>
</evidence>
<evidence type="ECO:0000313" key="9">
    <source>
        <dbReference type="EMBL" id="KAF8897051.1"/>
    </source>
</evidence>
<keyword evidence="4 5" id="KW-0413">Isomerase</keyword>
<dbReference type="SUPFAM" id="SSF54534">
    <property type="entry name" value="FKBP-like"/>
    <property type="match status" value="1"/>
</dbReference>
<dbReference type="InterPro" id="IPR046357">
    <property type="entry name" value="PPIase_dom_sf"/>
</dbReference>
<evidence type="ECO:0000256" key="2">
    <source>
        <dbReference type="ARBA" id="ARBA00007838"/>
    </source>
</evidence>
<dbReference type="InterPro" id="IPR023566">
    <property type="entry name" value="PPIase_Fpr3/Fpr4-like"/>
</dbReference>
<dbReference type="FunFam" id="3.10.50.40:FF:000006">
    <property type="entry name" value="Peptidyl-prolyl cis-trans isomerase"/>
    <property type="match status" value="1"/>
</dbReference>
<protein>
    <recommendedName>
        <fullName evidence="5">FK506-binding protein</fullName>
        <ecNumber evidence="5">5.2.1.8</ecNumber>
    </recommendedName>
</protein>
<dbReference type="PIRSF" id="PIRSF001473">
    <property type="entry name" value="FK506-bp_FPR3"/>
    <property type="match status" value="1"/>
</dbReference>
<evidence type="ECO:0000256" key="6">
    <source>
        <dbReference type="PROSITE-ProRule" id="PRU00277"/>
    </source>
</evidence>
<proteinExistence type="inferred from homology"/>
<dbReference type="GO" id="GO:0005730">
    <property type="term" value="C:nucleolus"/>
    <property type="evidence" value="ECO:0007669"/>
    <property type="project" value="TreeGrafter"/>
</dbReference>
<evidence type="ECO:0000313" key="10">
    <source>
        <dbReference type="Proteomes" id="UP000724874"/>
    </source>
</evidence>
<dbReference type="Pfam" id="PF00254">
    <property type="entry name" value="FKBP_C"/>
    <property type="match status" value="1"/>
</dbReference>
<comment type="catalytic activity">
    <reaction evidence="1 5 6">
        <text>[protein]-peptidylproline (omega=180) = [protein]-peptidylproline (omega=0)</text>
        <dbReference type="Rhea" id="RHEA:16237"/>
        <dbReference type="Rhea" id="RHEA-COMP:10747"/>
        <dbReference type="Rhea" id="RHEA-COMP:10748"/>
        <dbReference type="ChEBI" id="CHEBI:83833"/>
        <dbReference type="ChEBI" id="CHEBI:83834"/>
        <dbReference type="EC" id="5.2.1.8"/>
    </reaction>
</comment>
<evidence type="ECO:0000256" key="4">
    <source>
        <dbReference type="ARBA" id="ARBA00023235"/>
    </source>
</evidence>
<evidence type="ECO:0000256" key="3">
    <source>
        <dbReference type="ARBA" id="ARBA00023110"/>
    </source>
</evidence>
<evidence type="ECO:0000256" key="1">
    <source>
        <dbReference type="ARBA" id="ARBA00000971"/>
    </source>
</evidence>